<proteinExistence type="predicted"/>
<evidence type="ECO:0000313" key="3">
    <source>
        <dbReference type="Proteomes" id="UP001202134"/>
    </source>
</evidence>
<name>A0ABT0KV65_9GAMM</name>
<keyword evidence="3" id="KW-1185">Reference proteome</keyword>
<organism evidence="2 3">
    <name type="scientific">Shewanella electrodiphila</name>
    <dbReference type="NCBI Taxonomy" id="934143"/>
    <lineage>
        <taxon>Bacteria</taxon>
        <taxon>Pseudomonadati</taxon>
        <taxon>Pseudomonadota</taxon>
        <taxon>Gammaproteobacteria</taxon>
        <taxon>Alteromonadales</taxon>
        <taxon>Shewanellaceae</taxon>
        <taxon>Shewanella</taxon>
    </lineage>
</organism>
<reference evidence="2 3" key="1">
    <citation type="submission" date="2022-01" db="EMBL/GenBank/DDBJ databases">
        <title>Whole genome-based taxonomy of the Shewanellaceae.</title>
        <authorList>
            <person name="Martin-Rodriguez A.J."/>
        </authorList>
    </citation>
    <scope>NUCLEOTIDE SEQUENCE [LARGE SCALE GENOMIC DNA]</scope>
    <source>
        <strain evidence="2 3">DSM 24955</strain>
    </source>
</reference>
<dbReference type="Gene3D" id="3.40.50.2300">
    <property type="match status" value="2"/>
</dbReference>
<accession>A0ABT0KV65</accession>
<dbReference type="Proteomes" id="UP001202134">
    <property type="component" value="Unassembled WGS sequence"/>
</dbReference>
<sequence length="188" mass="22279">MDNDRNKAWRQAKKECKKLKEDGHIEKQFTPEKNWKLMYIRSKKLKRAKQLGIDYPPITLRQKLDYEMPIEDSNVKKILFICSRNQWRSPTGEQVWKNHPELNVRSAGTSPKAKRTVNVKDIQWADVIFVMEEKHKNKLKAEFTRLLNYKDIQVLDIPDDYQYMDSELVEIMQQTVGSYLSISPLIGH</sequence>
<evidence type="ECO:0000259" key="1">
    <source>
        <dbReference type="SMART" id="SM00226"/>
    </source>
</evidence>
<protein>
    <recommendedName>
        <fullName evidence="1">Phosphotyrosine protein phosphatase I domain-containing protein</fullName>
    </recommendedName>
</protein>
<dbReference type="RefSeq" id="WP_248956971.1">
    <property type="nucleotide sequence ID" value="NZ_JAKIKU010000018.1"/>
</dbReference>
<comment type="caution">
    <text evidence="2">The sequence shown here is derived from an EMBL/GenBank/DDBJ whole genome shotgun (WGS) entry which is preliminary data.</text>
</comment>
<gene>
    <name evidence="2" type="ORF">L2737_20740</name>
</gene>
<dbReference type="InterPro" id="IPR036196">
    <property type="entry name" value="Ptyr_pPase_sf"/>
</dbReference>
<dbReference type="SMART" id="SM00226">
    <property type="entry name" value="LMWPc"/>
    <property type="match status" value="1"/>
</dbReference>
<feature type="domain" description="Phosphotyrosine protein phosphatase I" evidence="1">
    <location>
        <begin position="76"/>
        <end position="178"/>
    </location>
</feature>
<dbReference type="EMBL" id="JAKIKU010000018">
    <property type="protein sequence ID" value="MCL1047732.1"/>
    <property type="molecule type" value="Genomic_DNA"/>
</dbReference>
<dbReference type="SUPFAM" id="SSF52788">
    <property type="entry name" value="Phosphotyrosine protein phosphatases I"/>
    <property type="match status" value="1"/>
</dbReference>
<dbReference type="InterPro" id="IPR023485">
    <property type="entry name" value="Ptyr_pPase"/>
</dbReference>
<evidence type="ECO:0000313" key="2">
    <source>
        <dbReference type="EMBL" id="MCL1047732.1"/>
    </source>
</evidence>